<organism evidence="1 2">
    <name type="scientific">Halteria grandinella</name>
    <dbReference type="NCBI Taxonomy" id="5974"/>
    <lineage>
        <taxon>Eukaryota</taxon>
        <taxon>Sar</taxon>
        <taxon>Alveolata</taxon>
        <taxon>Ciliophora</taxon>
        <taxon>Intramacronucleata</taxon>
        <taxon>Spirotrichea</taxon>
        <taxon>Stichotrichia</taxon>
        <taxon>Sporadotrichida</taxon>
        <taxon>Halteriidae</taxon>
        <taxon>Halteria</taxon>
    </lineage>
</organism>
<dbReference type="Proteomes" id="UP000785679">
    <property type="component" value="Unassembled WGS sequence"/>
</dbReference>
<proteinExistence type="predicted"/>
<dbReference type="AlphaFoldDB" id="A0A8J8NAG2"/>
<gene>
    <name evidence="1" type="ORF">FGO68_gene9786</name>
</gene>
<keyword evidence="2" id="KW-1185">Reference proteome</keyword>
<reference evidence="1" key="1">
    <citation type="submission" date="2019-06" db="EMBL/GenBank/DDBJ databases">
        <authorList>
            <person name="Zheng W."/>
        </authorList>
    </citation>
    <scope>NUCLEOTIDE SEQUENCE</scope>
    <source>
        <strain evidence="1">QDHG01</strain>
    </source>
</reference>
<accession>A0A8J8NAG2</accession>
<sequence>MCYGQSLTPAKRMATGHDAVTGLVPENGMCRSGGKAMTDRIECQESNSQDSVSIFCGEEQSRFPGKIDHYSSTYHLPLRESNRQLGYPFHVEFLGIPNQRKKRLPSRGLYSHCFPPALGNGSESMQSGINSVSSFGNFPLRSWNKQRFAINRSPVEIDRLMLPSVHPQNMAAELTQMTRAQKTLIPINTAILRILSSRAKVLGRCNF</sequence>
<dbReference type="EMBL" id="RRYP01029989">
    <property type="protein sequence ID" value="TNV71322.1"/>
    <property type="molecule type" value="Genomic_DNA"/>
</dbReference>
<name>A0A8J8NAG2_HALGN</name>
<comment type="caution">
    <text evidence="1">The sequence shown here is derived from an EMBL/GenBank/DDBJ whole genome shotgun (WGS) entry which is preliminary data.</text>
</comment>
<evidence type="ECO:0000313" key="1">
    <source>
        <dbReference type="EMBL" id="TNV71322.1"/>
    </source>
</evidence>
<evidence type="ECO:0000313" key="2">
    <source>
        <dbReference type="Proteomes" id="UP000785679"/>
    </source>
</evidence>
<protein>
    <submittedName>
        <fullName evidence="1">Uncharacterized protein</fullName>
    </submittedName>
</protein>